<dbReference type="Proteomes" id="UP000002149">
    <property type="component" value="Chromosome 11"/>
</dbReference>
<dbReference type="HOGENOM" id="CLU_767307_0_0_1"/>
<dbReference type="EMBL" id="AE017351">
    <property type="protein sequence ID" value="AAW46257.1"/>
    <property type="molecule type" value="Genomic_DNA"/>
</dbReference>
<gene>
    <name evidence="2" type="ordered locus">CNK00050</name>
</gene>
<reference evidence="2 3" key="1">
    <citation type="journal article" date="2005" name="Science">
        <title>The genome of the basidiomycetous yeast and human pathogen Cryptococcus neoformans.</title>
        <authorList>
            <person name="Loftus B.J."/>
            <person name="Fung E."/>
            <person name="Roncaglia P."/>
            <person name="Rowley D."/>
            <person name="Amedeo P."/>
            <person name="Bruno D."/>
            <person name="Vamathevan J."/>
            <person name="Miranda M."/>
            <person name="Anderson I.J."/>
            <person name="Fraser J.A."/>
            <person name="Allen J.E."/>
            <person name="Bosdet I.E."/>
            <person name="Brent M.R."/>
            <person name="Chiu R."/>
            <person name="Doering T.L."/>
            <person name="Donlin M.J."/>
            <person name="D'Souza C.A."/>
            <person name="Fox D.S."/>
            <person name="Grinberg V."/>
            <person name="Fu J."/>
            <person name="Fukushima M."/>
            <person name="Haas B.J."/>
            <person name="Huang J.C."/>
            <person name="Janbon G."/>
            <person name="Jones S.J."/>
            <person name="Koo H.L."/>
            <person name="Krzywinski M.I."/>
            <person name="Kwon-Chung J.K."/>
            <person name="Lengeler K.B."/>
            <person name="Maiti R."/>
            <person name="Marra M.A."/>
            <person name="Marra R.E."/>
            <person name="Mathewson C.A."/>
            <person name="Mitchell T.G."/>
            <person name="Pertea M."/>
            <person name="Riggs F.R."/>
            <person name="Salzberg S.L."/>
            <person name="Schein J.E."/>
            <person name="Shvartsbeyn A."/>
            <person name="Shin H."/>
            <person name="Shumway M."/>
            <person name="Specht C.A."/>
            <person name="Suh B.B."/>
            <person name="Tenney A."/>
            <person name="Utterback T.R."/>
            <person name="Wickes B.L."/>
            <person name="Wortman J.R."/>
            <person name="Wye N.H."/>
            <person name="Kronstad J.W."/>
            <person name="Lodge J.K."/>
            <person name="Heitman J."/>
            <person name="Davis R.W."/>
            <person name="Fraser C.M."/>
            <person name="Hyman R.W."/>
        </authorList>
    </citation>
    <scope>NUCLEOTIDE SEQUENCE [LARGE SCALE GENOMIC DNA]</scope>
    <source>
        <strain evidence="3">JEC21 / ATCC MYA-565</strain>
    </source>
</reference>
<dbReference type="GeneID" id="3254464"/>
<dbReference type="InParanoid" id="Q5KA06"/>
<evidence type="ECO:0000313" key="3">
    <source>
        <dbReference type="Proteomes" id="UP000002149"/>
    </source>
</evidence>
<feature type="region of interest" description="Disordered" evidence="1">
    <location>
        <begin position="321"/>
        <end position="361"/>
    </location>
</feature>
<dbReference type="OrthoDB" id="2953545at2759"/>
<proteinExistence type="predicted"/>
<dbReference type="STRING" id="214684.Q5KA06"/>
<dbReference type="KEGG" id="cne:CNK00050"/>
<name>Q5KA06_CRYD1</name>
<evidence type="ECO:0000313" key="2">
    <source>
        <dbReference type="EMBL" id="AAW46257.1"/>
    </source>
</evidence>
<sequence>MHEHVTLALLYVAQLLPRDDTDKTRYISISPSDLSKFNVEGQIMLVKHSQSPIDHAEVIQWSGKFVPGKACEPVNHRLFPNVSGELDACDGDTAGQVQQERSVSMSLVWEYPVEELAVLIDVLFRGHCKENDKENGNKRTSSTVSQVIKERFPYSSEDGRLLLESARAREEIVAKLDVLCYQCNAETTPQKLRAHVGAHILAYHYQTGIPKAQKPVGKHYPCGFCGREGCTLLLKASRSGKTPQASSNCPSFQSFQQLSALKSKECSNAPVRCKEVGCEQVHWKYNMRYHYEYAHVGTPMPAKYRIGREELVRMKVMTKEKKRAAPVLSGSSDEGESRTVETVEGKRRRKYTKKGAAVMKE</sequence>
<dbReference type="PaxDb" id="214684-Q5KA06"/>
<keyword evidence="3" id="KW-1185">Reference proteome</keyword>
<feature type="compositionally biased region" description="Basic and acidic residues" evidence="1">
    <location>
        <begin position="335"/>
        <end position="345"/>
    </location>
</feature>
<protein>
    <submittedName>
        <fullName evidence="2">Expressed protein</fullName>
    </submittedName>
</protein>
<evidence type="ECO:0000256" key="1">
    <source>
        <dbReference type="SAM" id="MobiDB-lite"/>
    </source>
</evidence>
<accession>Q5KA06</accession>
<organism evidence="2 3">
    <name type="scientific">Cryptococcus deneoformans (strain JEC21 / ATCC MYA-565)</name>
    <name type="common">Cryptococcus neoformans var. neoformans serotype D</name>
    <dbReference type="NCBI Taxonomy" id="214684"/>
    <lineage>
        <taxon>Eukaryota</taxon>
        <taxon>Fungi</taxon>
        <taxon>Dikarya</taxon>
        <taxon>Basidiomycota</taxon>
        <taxon>Agaricomycotina</taxon>
        <taxon>Tremellomycetes</taxon>
        <taxon>Tremellales</taxon>
        <taxon>Cryptococcaceae</taxon>
        <taxon>Cryptococcus</taxon>
        <taxon>Cryptococcus neoformans species complex</taxon>
    </lineage>
</organism>
<dbReference type="VEuPathDB" id="FungiDB:CNK00050"/>
<dbReference type="RefSeq" id="XP_567774.1">
    <property type="nucleotide sequence ID" value="XM_567774.2"/>
</dbReference>
<dbReference type="AlphaFoldDB" id="Q5KA06"/>